<accession>A0A8K1FKW6</accession>
<keyword evidence="2" id="KW-0732">Signal</keyword>
<dbReference type="OrthoDB" id="546450at2759"/>
<dbReference type="AlphaFoldDB" id="A0A8K1FKW6"/>
<reference evidence="4" key="1">
    <citation type="submission" date="2019-03" db="EMBL/GenBank/DDBJ databases">
        <title>Long read genome sequence of the mycoparasitic Pythium oligandrum ATCC 38472 isolated from sugarbeet rhizosphere.</title>
        <authorList>
            <person name="Gaulin E."/>
        </authorList>
    </citation>
    <scope>NUCLEOTIDE SEQUENCE</scope>
    <source>
        <strain evidence="4">ATCC 38472_TT</strain>
    </source>
</reference>
<keyword evidence="5" id="KW-1185">Reference proteome</keyword>
<feature type="domain" description="Peptidase S1" evidence="3">
    <location>
        <begin position="17"/>
        <end position="100"/>
    </location>
</feature>
<dbReference type="InterPro" id="IPR043504">
    <property type="entry name" value="Peptidase_S1_PA_chymotrypsin"/>
</dbReference>
<organism evidence="4 5">
    <name type="scientific">Pythium oligandrum</name>
    <name type="common">Mycoparasitic fungus</name>
    <dbReference type="NCBI Taxonomy" id="41045"/>
    <lineage>
        <taxon>Eukaryota</taxon>
        <taxon>Sar</taxon>
        <taxon>Stramenopiles</taxon>
        <taxon>Oomycota</taxon>
        <taxon>Peronosporomycetes</taxon>
        <taxon>Pythiales</taxon>
        <taxon>Pythiaceae</taxon>
        <taxon>Pythium</taxon>
    </lineage>
</organism>
<comment type="caution">
    <text evidence="4">The sequence shown here is derived from an EMBL/GenBank/DDBJ whole genome shotgun (WGS) entry which is preliminary data.</text>
</comment>
<evidence type="ECO:0000256" key="1">
    <source>
        <dbReference type="ARBA" id="ARBA00023026"/>
    </source>
</evidence>
<feature type="signal peptide" evidence="2">
    <location>
        <begin position="1"/>
        <end position="21"/>
    </location>
</feature>
<protein>
    <recommendedName>
        <fullName evidence="3">Peptidase S1 domain-containing protein</fullName>
    </recommendedName>
</protein>
<evidence type="ECO:0000256" key="2">
    <source>
        <dbReference type="SAM" id="SignalP"/>
    </source>
</evidence>
<dbReference type="SUPFAM" id="SSF50494">
    <property type="entry name" value="Trypsin-like serine proteases"/>
    <property type="match status" value="1"/>
</dbReference>
<dbReference type="InterPro" id="IPR009003">
    <property type="entry name" value="Peptidase_S1_PA"/>
</dbReference>
<gene>
    <name evidence="4" type="ORF">Poli38472_011499</name>
</gene>
<evidence type="ECO:0000313" key="5">
    <source>
        <dbReference type="Proteomes" id="UP000794436"/>
    </source>
</evidence>
<name>A0A8K1FKW6_PYTOL</name>
<dbReference type="GO" id="GO:0006508">
    <property type="term" value="P:proteolysis"/>
    <property type="evidence" value="ECO:0007669"/>
    <property type="project" value="InterPro"/>
</dbReference>
<feature type="chain" id="PRO_5035422315" description="Peptidase S1 domain-containing protein" evidence="2">
    <location>
        <begin position="22"/>
        <end position="108"/>
    </location>
</feature>
<sequence>MKTAIKSAAIVLLTIAQLLRSNVVDVLEAGYCPKELRERLDGTTTCVNKKICYGDYGRPVVKDAWSSSRVLFGVIGNDFYCRNKHDYNVVGRVSAVADWITETMNKFN</sequence>
<evidence type="ECO:0000259" key="3">
    <source>
        <dbReference type="Pfam" id="PF00089"/>
    </source>
</evidence>
<dbReference type="InterPro" id="IPR001254">
    <property type="entry name" value="Trypsin_dom"/>
</dbReference>
<evidence type="ECO:0000313" key="4">
    <source>
        <dbReference type="EMBL" id="TMW64619.1"/>
    </source>
</evidence>
<dbReference type="Gene3D" id="2.40.10.10">
    <property type="entry name" value="Trypsin-like serine proteases"/>
    <property type="match status" value="1"/>
</dbReference>
<keyword evidence="1" id="KW-0843">Virulence</keyword>
<dbReference type="EMBL" id="SPLM01000039">
    <property type="protein sequence ID" value="TMW64619.1"/>
    <property type="molecule type" value="Genomic_DNA"/>
</dbReference>
<dbReference type="Proteomes" id="UP000794436">
    <property type="component" value="Unassembled WGS sequence"/>
</dbReference>
<dbReference type="GO" id="GO:0004252">
    <property type="term" value="F:serine-type endopeptidase activity"/>
    <property type="evidence" value="ECO:0007669"/>
    <property type="project" value="InterPro"/>
</dbReference>
<dbReference type="Pfam" id="PF00089">
    <property type="entry name" value="Trypsin"/>
    <property type="match status" value="1"/>
</dbReference>
<proteinExistence type="predicted"/>